<organism evidence="1 2">
    <name type="scientific">Thelohanellus kitauei</name>
    <name type="common">Myxosporean</name>
    <dbReference type="NCBI Taxonomy" id="669202"/>
    <lineage>
        <taxon>Eukaryota</taxon>
        <taxon>Metazoa</taxon>
        <taxon>Cnidaria</taxon>
        <taxon>Myxozoa</taxon>
        <taxon>Myxosporea</taxon>
        <taxon>Bivalvulida</taxon>
        <taxon>Platysporina</taxon>
        <taxon>Myxobolidae</taxon>
        <taxon>Thelohanellus</taxon>
    </lineage>
</organism>
<reference evidence="1 2" key="1">
    <citation type="journal article" date="2014" name="Genome Biol. Evol.">
        <title>The genome of the myxosporean Thelohanellus kitauei shows adaptations to nutrient acquisition within its fish host.</title>
        <authorList>
            <person name="Yang Y."/>
            <person name="Xiong J."/>
            <person name="Zhou Z."/>
            <person name="Huo F."/>
            <person name="Miao W."/>
            <person name="Ran C."/>
            <person name="Liu Y."/>
            <person name="Zhang J."/>
            <person name="Feng J."/>
            <person name="Wang M."/>
            <person name="Wang M."/>
            <person name="Wang L."/>
            <person name="Yao B."/>
        </authorList>
    </citation>
    <scope>NUCLEOTIDE SEQUENCE [LARGE SCALE GENOMIC DNA]</scope>
    <source>
        <strain evidence="1">Wuqing</strain>
    </source>
</reference>
<dbReference type="Proteomes" id="UP000031668">
    <property type="component" value="Unassembled WGS sequence"/>
</dbReference>
<dbReference type="OrthoDB" id="8016172at2759"/>
<accession>A0A0C2J8R0</accession>
<dbReference type="AlphaFoldDB" id="A0A0C2J8R0"/>
<gene>
    <name evidence="1" type="ORF">RF11_02656</name>
</gene>
<evidence type="ECO:0000313" key="2">
    <source>
        <dbReference type="Proteomes" id="UP000031668"/>
    </source>
</evidence>
<evidence type="ECO:0008006" key="3">
    <source>
        <dbReference type="Google" id="ProtNLM"/>
    </source>
</evidence>
<sequence length="125" mass="14666">MAKGQQPESYEYSRLKIDTELQLKSIMLPDSDPSFIYDLSLGYPRQWVPNTWRKHAFDTLDNLSDRSIGATKKLLDSKLIWIGIKREFSNFSRCNLKCQKKPIFSVITKQSSKNSKNRAWFKPYI</sequence>
<protein>
    <recommendedName>
        <fullName evidence="3">Integrase zinc-binding domain-containing protein</fullName>
    </recommendedName>
</protein>
<comment type="caution">
    <text evidence="1">The sequence shown here is derived from an EMBL/GenBank/DDBJ whole genome shotgun (WGS) entry which is preliminary data.</text>
</comment>
<keyword evidence="2" id="KW-1185">Reference proteome</keyword>
<evidence type="ECO:0000313" key="1">
    <source>
        <dbReference type="EMBL" id="KII74164.1"/>
    </source>
</evidence>
<name>A0A0C2J8R0_THEKT</name>
<dbReference type="EMBL" id="JWZT01000514">
    <property type="protein sequence ID" value="KII74164.1"/>
    <property type="molecule type" value="Genomic_DNA"/>
</dbReference>
<proteinExistence type="predicted"/>